<dbReference type="STRING" id="1209926.A0A1G4BP63"/>
<gene>
    <name evidence="3" type="ORF">CORC01_01598</name>
</gene>
<name>A0A1G4BP63_9PEZI</name>
<keyword evidence="2" id="KW-0732">Signal</keyword>
<proteinExistence type="predicted"/>
<dbReference type="GeneID" id="34554762"/>
<reference evidence="3 4" key="1">
    <citation type="submission" date="2016-09" db="EMBL/GenBank/DDBJ databases">
        <authorList>
            <person name="Capua I."/>
            <person name="De Benedictis P."/>
            <person name="Joannis T."/>
            <person name="Lombin L.H."/>
            <person name="Cattoli G."/>
        </authorList>
    </citation>
    <scope>NUCLEOTIDE SEQUENCE [LARGE SCALE GENOMIC DNA]</scope>
    <source>
        <strain evidence="3 4">IMI 309357</strain>
    </source>
</reference>
<feature type="signal peptide" evidence="2">
    <location>
        <begin position="1"/>
        <end position="18"/>
    </location>
</feature>
<sequence>MNLIASPIITLALTPVSASNVKAYDSQGRFPIKIIDSFKDTNIQELHGLRNVVGALLLHLHVQPIEVTEKHHRRPIAPLGVDSGRTELLEDHGGIMGARRCPVGSLLLSFGHASNLEPFPTRPITKEVTIDTMLDSIDMVGPVKCIPAHADAATGDASPNVGATFWFGILPSNLQKLSAYSSNIFPRLSAFFRDTQESYYQASIQNVPVGFGETGLQSSSLVEFGQRGPEYFRNTPNGFLSPYDTGPHLNTDNTEQ</sequence>
<dbReference type="RefSeq" id="XP_022480351.1">
    <property type="nucleotide sequence ID" value="XM_022613252.1"/>
</dbReference>
<evidence type="ECO:0000256" key="1">
    <source>
        <dbReference type="SAM" id="MobiDB-lite"/>
    </source>
</evidence>
<evidence type="ECO:0000313" key="3">
    <source>
        <dbReference type="EMBL" id="OHF03214.1"/>
    </source>
</evidence>
<dbReference type="Proteomes" id="UP000176998">
    <property type="component" value="Unassembled WGS sequence"/>
</dbReference>
<keyword evidence="4" id="KW-1185">Reference proteome</keyword>
<feature type="chain" id="PRO_5009603139" evidence="2">
    <location>
        <begin position="19"/>
        <end position="256"/>
    </location>
</feature>
<dbReference type="EMBL" id="MJBS01000008">
    <property type="protein sequence ID" value="OHF03214.1"/>
    <property type="molecule type" value="Genomic_DNA"/>
</dbReference>
<protein>
    <submittedName>
        <fullName evidence="3">Uncharacterized protein</fullName>
    </submittedName>
</protein>
<dbReference type="OrthoDB" id="626167at2759"/>
<feature type="region of interest" description="Disordered" evidence="1">
    <location>
        <begin position="236"/>
        <end position="256"/>
    </location>
</feature>
<evidence type="ECO:0000313" key="4">
    <source>
        <dbReference type="Proteomes" id="UP000176998"/>
    </source>
</evidence>
<organism evidence="3 4">
    <name type="scientific">Colletotrichum orchidophilum</name>
    <dbReference type="NCBI Taxonomy" id="1209926"/>
    <lineage>
        <taxon>Eukaryota</taxon>
        <taxon>Fungi</taxon>
        <taxon>Dikarya</taxon>
        <taxon>Ascomycota</taxon>
        <taxon>Pezizomycotina</taxon>
        <taxon>Sordariomycetes</taxon>
        <taxon>Hypocreomycetidae</taxon>
        <taxon>Glomerellales</taxon>
        <taxon>Glomerellaceae</taxon>
        <taxon>Colletotrichum</taxon>
    </lineage>
</organism>
<accession>A0A1G4BP63</accession>
<dbReference type="AlphaFoldDB" id="A0A1G4BP63"/>
<comment type="caution">
    <text evidence="3">The sequence shown here is derived from an EMBL/GenBank/DDBJ whole genome shotgun (WGS) entry which is preliminary data.</text>
</comment>
<evidence type="ECO:0000256" key="2">
    <source>
        <dbReference type="SAM" id="SignalP"/>
    </source>
</evidence>